<organism evidence="1 2">
    <name type="scientific">Canavalia gladiata</name>
    <name type="common">Sword bean</name>
    <name type="synonym">Dolichos gladiatus</name>
    <dbReference type="NCBI Taxonomy" id="3824"/>
    <lineage>
        <taxon>Eukaryota</taxon>
        <taxon>Viridiplantae</taxon>
        <taxon>Streptophyta</taxon>
        <taxon>Embryophyta</taxon>
        <taxon>Tracheophyta</taxon>
        <taxon>Spermatophyta</taxon>
        <taxon>Magnoliopsida</taxon>
        <taxon>eudicotyledons</taxon>
        <taxon>Gunneridae</taxon>
        <taxon>Pentapetalae</taxon>
        <taxon>rosids</taxon>
        <taxon>fabids</taxon>
        <taxon>Fabales</taxon>
        <taxon>Fabaceae</taxon>
        <taxon>Papilionoideae</taxon>
        <taxon>50 kb inversion clade</taxon>
        <taxon>NPAAA clade</taxon>
        <taxon>indigoferoid/millettioid clade</taxon>
        <taxon>Phaseoleae</taxon>
        <taxon>Canavalia</taxon>
    </lineage>
</organism>
<dbReference type="EMBL" id="JAYMYQ010000008">
    <property type="protein sequence ID" value="KAK7315848.1"/>
    <property type="molecule type" value="Genomic_DNA"/>
</dbReference>
<comment type="caution">
    <text evidence="1">The sequence shown here is derived from an EMBL/GenBank/DDBJ whole genome shotgun (WGS) entry which is preliminary data.</text>
</comment>
<proteinExistence type="predicted"/>
<name>A0AAN9KGB8_CANGL</name>
<sequence length="75" mass="8697">MPWWRRRGATTCDGFVENSSLTQWFWKEMEEGTSPFTTTVHDSRDESEGLSLAIWMCPDGDDSMMDPKWGLTFIT</sequence>
<protein>
    <submittedName>
        <fullName evidence="1">Uncharacterized protein</fullName>
    </submittedName>
</protein>
<evidence type="ECO:0000313" key="1">
    <source>
        <dbReference type="EMBL" id="KAK7315848.1"/>
    </source>
</evidence>
<accession>A0AAN9KGB8</accession>
<evidence type="ECO:0000313" key="2">
    <source>
        <dbReference type="Proteomes" id="UP001367508"/>
    </source>
</evidence>
<dbReference type="AlphaFoldDB" id="A0AAN9KGB8"/>
<keyword evidence="2" id="KW-1185">Reference proteome</keyword>
<gene>
    <name evidence="1" type="ORF">VNO77_34429</name>
</gene>
<dbReference type="Proteomes" id="UP001367508">
    <property type="component" value="Unassembled WGS sequence"/>
</dbReference>
<reference evidence="1 2" key="1">
    <citation type="submission" date="2024-01" db="EMBL/GenBank/DDBJ databases">
        <title>The genomes of 5 underutilized Papilionoideae crops provide insights into root nodulation and disease resistanc.</title>
        <authorList>
            <person name="Jiang F."/>
        </authorList>
    </citation>
    <scope>NUCLEOTIDE SEQUENCE [LARGE SCALE GENOMIC DNA]</scope>
    <source>
        <strain evidence="1">LVBAO_FW01</strain>
        <tissue evidence="1">Leaves</tissue>
    </source>
</reference>